<organism evidence="3 4">
    <name type="scientific">Lacticaseibacillus pabuli</name>
    <dbReference type="NCBI Taxonomy" id="3025672"/>
    <lineage>
        <taxon>Bacteria</taxon>
        <taxon>Bacillati</taxon>
        <taxon>Bacillota</taxon>
        <taxon>Bacilli</taxon>
        <taxon>Lactobacillales</taxon>
        <taxon>Lactobacillaceae</taxon>
        <taxon>Lacticaseibacillus</taxon>
    </lineage>
</organism>
<dbReference type="InterPro" id="IPR018357">
    <property type="entry name" value="Hexapep_transf_CS"/>
</dbReference>
<protein>
    <submittedName>
        <fullName evidence="3">Serine acetyltransferase</fullName>
    </submittedName>
</protein>
<evidence type="ECO:0000313" key="4">
    <source>
        <dbReference type="Proteomes" id="UP001220377"/>
    </source>
</evidence>
<evidence type="ECO:0000256" key="1">
    <source>
        <dbReference type="ARBA" id="ARBA00022679"/>
    </source>
</evidence>
<keyword evidence="1" id="KW-0808">Transferase</keyword>
<dbReference type="Gene3D" id="2.160.10.10">
    <property type="entry name" value="Hexapeptide repeat proteins"/>
    <property type="match status" value="1"/>
</dbReference>
<dbReference type="InterPro" id="IPR011004">
    <property type="entry name" value="Trimer_LpxA-like_sf"/>
</dbReference>
<proteinExistence type="predicted"/>
<dbReference type="PANTHER" id="PTHR42811">
    <property type="entry name" value="SERINE ACETYLTRANSFERASE"/>
    <property type="match status" value="1"/>
</dbReference>
<gene>
    <name evidence="3" type="ORF">PQ472_02995</name>
</gene>
<sequence>MSDFNELMQQNCFADSPETRRAAAEQLEHDYSCEVHCNDMDHSVQFAHHGHGCIIAAAKLSAGVVIYQNVTIGSNMKFNLRSNQWEQVGDPVIGKKVVIADGAKVLGPIIVGDGALIAAGAIITRDVPAHMLAYGVNQIRPLPDDYDLVYHMPMPSHAEIESASKALIKRYEDA</sequence>
<dbReference type="Proteomes" id="UP001220377">
    <property type="component" value="Chromosome"/>
</dbReference>
<dbReference type="SUPFAM" id="SSF51161">
    <property type="entry name" value="Trimeric LpxA-like enzymes"/>
    <property type="match status" value="1"/>
</dbReference>
<keyword evidence="2" id="KW-0677">Repeat</keyword>
<evidence type="ECO:0000256" key="2">
    <source>
        <dbReference type="ARBA" id="ARBA00022737"/>
    </source>
</evidence>
<accession>A0ABY7WSR6</accession>
<dbReference type="InterPro" id="IPR001451">
    <property type="entry name" value="Hexapep"/>
</dbReference>
<dbReference type="PROSITE" id="PS00101">
    <property type="entry name" value="HEXAPEP_TRANSFERASES"/>
    <property type="match status" value="1"/>
</dbReference>
<evidence type="ECO:0000313" key="3">
    <source>
        <dbReference type="EMBL" id="WDF83218.1"/>
    </source>
</evidence>
<name>A0ABY7WSR6_9LACO</name>
<reference evidence="3 4" key="1">
    <citation type="submission" date="2023-02" db="EMBL/GenBank/DDBJ databases">
        <title>Genome sequence of Lacticaseibacillus sp. KACC 23028.</title>
        <authorList>
            <person name="Kim S."/>
            <person name="Heo J."/>
            <person name="Kwon S.-W."/>
        </authorList>
    </citation>
    <scope>NUCLEOTIDE SEQUENCE [LARGE SCALE GENOMIC DNA]</scope>
    <source>
        <strain evidence="3 4">KACC 23028</strain>
    </source>
</reference>
<dbReference type="RefSeq" id="WP_274261223.1">
    <property type="nucleotide sequence ID" value="NZ_CP117884.1"/>
</dbReference>
<keyword evidence="4" id="KW-1185">Reference proteome</keyword>
<dbReference type="Pfam" id="PF00132">
    <property type="entry name" value="Hexapep"/>
    <property type="match status" value="1"/>
</dbReference>
<dbReference type="EMBL" id="CP117884">
    <property type="protein sequence ID" value="WDF83218.1"/>
    <property type="molecule type" value="Genomic_DNA"/>
</dbReference>